<dbReference type="InterPro" id="IPR000515">
    <property type="entry name" value="MetI-like"/>
</dbReference>
<feature type="transmembrane region" description="Helical" evidence="7">
    <location>
        <begin position="72"/>
        <end position="93"/>
    </location>
</feature>
<evidence type="ECO:0000256" key="4">
    <source>
        <dbReference type="ARBA" id="ARBA00022692"/>
    </source>
</evidence>
<dbReference type="CDD" id="cd06261">
    <property type="entry name" value="TM_PBP2"/>
    <property type="match status" value="1"/>
</dbReference>
<dbReference type="RefSeq" id="WP_213519426.1">
    <property type="nucleotide sequence ID" value="NZ_BOSE01000010.1"/>
</dbReference>
<evidence type="ECO:0000256" key="5">
    <source>
        <dbReference type="ARBA" id="ARBA00022989"/>
    </source>
</evidence>
<accession>A0A920CW09</accession>
<reference evidence="9" key="1">
    <citation type="submission" date="2021-03" db="EMBL/GenBank/DDBJ databases">
        <title>Antimicrobial resistance genes in bacteria isolated from Japanese honey, and their potential for conferring macrolide and lincosamide resistance in the American foulbrood pathogen Paenibacillus larvae.</title>
        <authorList>
            <person name="Okamoto M."/>
            <person name="Kumagai M."/>
            <person name="Kanamori H."/>
            <person name="Takamatsu D."/>
        </authorList>
    </citation>
    <scope>NUCLEOTIDE SEQUENCE</scope>
    <source>
        <strain evidence="9">J40TS1</strain>
    </source>
</reference>
<comment type="subcellular location">
    <subcellularLocation>
        <location evidence="1 7">Cell membrane</location>
        <topology evidence="1 7">Multi-pass membrane protein</topology>
    </subcellularLocation>
</comment>
<keyword evidence="10" id="KW-1185">Reference proteome</keyword>
<evidence type="ECO:0000259" key="8">
    <source>
        <dbReference type="PROSITE" id="PS50928"/>
    </source>
</evidence>
<feature type="transmembrane region" description="Helical" evidence="7">
    <location>
        <begin position="137"/>
        <end position="159"/>
    </location>
</feature>
<evidence type="ECO:0000256" key="6">
    <source>
        <dbReference type="ARBA" id="ARBA00023136"/>
    </source>
</evidence>
<comment type="similarity">
    <text evidence="7">Belongs to the binding-protein-dependent transport system permease family.</text>
</comment>
<keyword evidence="2 7" id="KW-0813">Transport</keyword>
<feature type="domain" description="ABC transmembrane type-1" evidence="8">
    <location>
        <begin position="68"/>
        <end position="262"/>
    </location>
</feature>
<keyword evidence="5 7" id="KW-1133">Transmembrane helix</keyword>
<name>A0A920CW09_9BACL</name>
<evidence type="ECO:0000256" key="3">
    <source>
        <dbReference type="ARBA" id="ARBA00022475"/>
    </source>
</evidence>
<dbReference type="AlphaFoldDB" id="A0A920CW09"/>
<evidence type="ECO:0000256" key="2">
    <source>
        <dbReference type="ARBA" id="ARBA00022448"/>
    </source>
</evidence>
<comment type="caution">
    <text evidence="9">The sequence shown here is derived from an EMBL/GenBank/DDBJ whole genome shotgun (WGS) entry which is preliminary data.</text>
</comment>
<dbReference type="EMBL" id="BOSE01000010">
    <property type="protein sequence ID" value="GIP18772.1"/>
    <property type="molecule type" value="Genomic_DNA"/>
</dbReference>
<dbReference type="PANTHER" id="PTHR43744">
    <property type="entry name" value="ABC TRANSPORTER PERMEASE PROTEIN MG189-RELATED-RELATED"/>
    <property type="match status" value="1"/>
</dbReference>
<keyword evidence="6 7" id="KW-0472">Membrane</keyword>
<evidence type="ECO:0000256" key="1">
    <source>
        <dbReference type="ARBA" id="ARBA00004651"/>
    </source>
</evidence>
<dbReference type="Gene3D" id="1.10.3720.10">
    <property type="entry name" value="MetI-like"/>
    <property type="match status" value="1"/>
</dbReference>
<protein>
    <submittedName>
        <fullName evidence="9">Sugar ABC transporter permease</fullName>
    </submittedName>
</protein>
<keyword evidence="4 7" id="KW-0812">Transmembrane</keyword>
<dbReference type="SUPFAM" id="SSF161098">
    <property type="entry name" value="MetI-like"/>
    <property type="match status" value="1"/>
</dbReference>
<dbReference type="GO" id="GO:0005886">
    <property type="term" value="C:plasma membrane"/>
    <property type="evidence" value="ECO:0007669"/>
    <property type="project" value="UniProtKB-SubCell"/>
</dbReference>
<feature type="transmembrane region" description="Helical" evidence="7">
    <location>
        <begin position="105"/>
        <end position="125"/>
    </location>
</feature>
<proteinExistence type="inferred from homology"/>
<organism evidence="9 10">
    <name type="scientific">Paenibacillus montaniterrae</name>
    <dbReference type="NCBI Taxonomy" id="429341"/>
    <lineage>
        <taxon>Bacteria</taxon>
        <taxon>Bacillati</taxon>
        <taxon>Bacillota</taxon>
        <taxon>Bacilli</taxon>
        <taxon>Bacillales</taxon>
        <taxon>Paenibacillaceae</taxon>
        <taxon>Paenibacillus</taxon>
    </lineage>
</organism>
<dbReference type="Proteomes" id="UP000683139">
    <property type="component" value="Unassembled WGS sequence"/>
</dbReference>
<dbReference type="PANTHER" id="PTHR43744:SF12">
    <property type="entry name" value="ABC TRANSPORTER PERMEASE PROTEIN MG189-RELATED"/>
    <property type="match status" value="1"/>
</dbReference>
<evidence type="ECO:0000256" key="7">
    <source>
        <dbReference type="RuleBase" id="RU363032"/>
    </source>
</evidence>
<feature type="transmembrane region" description="Helical" evidence="7">
    <location>
        <begin position="7"/>
        <end position="30"/>
    </location>
</feature>
<dbReference type="GO" id="GO:0055085">
    <property type="term" value="P:transmembrane transport"/>
    <property type="evidence" value="ECO:0007669"/>
    <property type="project" value="InterPro"/>
</dbReference>
<feature type="transmembrane region" description="Helical" evidence="7">
    <location>
        <begin position="180"/>
        <end position="205"/>
    </location>
</feature>
<dbReference type="Pfam" id="PF00528">
    <property type="entry name" value="BPD_transp_1"/>
    <property type="match status" value="1"/>
</dbReference>
<dbReference type="InterPro" id="IPR035906">
    <property type="entry name" value="MetI-like_sf"/>
</dbReference>
<dbReference type="PROSITE" id="PS50928">
    <property type="entry name" value="ABC_TM1"/>
    <property type="match status" value="1"/>
</dbReference>
<evidence type="ECO:0000313" key="10">
    <source>
        <dbReference type="Proteomes" id="UP000683139"/>
    </source>
</evidence>
<evidence type="ECO:0000313" key="9">
    <source>
        <dbReference type="EMBL" id="GIP18772.1"/>
    </source>
</evidence>
<keyword evidence="3" id="KW-1003">Cell membrane</keyword>
<sequence length="277" mass="30388">MKKTATRLLIIIFLAVMIIFTVYPVLYTILGSFKTNLELQGGGKFFPSEWHFSNYVDAFQKAQFLKFTWNSLYLSGLTMLFSLITSSMAAYVIARHNFTGKKVLLAAYLSVMFVALGPITLFPQYMLMNDLGLTGNLLGLALVLTGGQASNIFLTIGFIKTVPKELDESAIMDGAGYFKIYMSLILPLIRPILGVVALFSFRLAWNDYITSLVFSISNQSIKTLTVAVVGLRYSANAAAELHIMTAGASIAIIPIIIVYIFANRQFINGLTAGAVKG</sequence>
<feature type="transmembrane region" description="Helical" evidence="7">
    <location>
        <begin position="241"/>
        <end position="262"/>
    </location>
</feature>
<gene>
    <name evidence="9" type="ORF">J40TS1_44140</name>
</gene>